<dbReference type="EMBL" id="CP029346">
    <property type="protein sequence ID" value="AWL10443.1"/>
    <property type="molecule type" value="Genomic_DNA"/>
</dbReference>
<dbReference type="GO" id="GO:0003677">
    <property type="term" value="F:DNA binding"/>
    <property type="evidence" value="ECO:0007669"/>
    <property type="project" value="UniProtKB-KW"/>
</dbReference>
<dbReference type="Gene3D" id="1.10.10.10">
    <property type="entry name" value="Winged helix-like DNA-binding domain superfamily/Winged helix DNA-binding domain"/>
    <property type="match status" value="1"/>
</dbReference>
<dbReference type="InterPro" id="IPR036388">
    <property type="entry name" value="WH-like_DNA-bd_sf"/>
</dbReference>
<sequence>MKKLTQAEEQIMQVIWTLPDGGFLKDIIENLPEPKPHSNTIATLLKILVEKDFVGINNPNRNNLYFAKVTKQEYSGQRIAGLAESFFEGSYTNVVSFLVDKKQMSIEDLELLLSQLKSKNDDE</sequence>
<keyword evidence="2" id="KW-0805">Transcription regulation</keyword>
<proteinExistence type="inferred from homology"/>
<reference evidence="6" key="1">
    <citation type="submission" date="2018-05" db="EMBL/GenBank/DDBJ databases">
        <title>Pseudarcicella sp. HME7025 Genome sequencing and assembly.</title>
        <authorList>
            <person name="Kim H."/>
            <person name="Kang H."/>
            <person name="Joh K."/>
        </authorList>
    </citation>
    <scope>NUCLEOTIDE SEQUENCE [LARGE SCALE GENOMIC DNA]</scope>
    <source>
        <strain evidence="6">HME7025</strain>
    </source>
</reference>
<dbReference type="OrthoDB" id="1098508at2"/>
<keyword evidence="3" id="KW-0238">DNA-binding</keyword>
<dbReference type="RefSeq" id="WP_109324716.1">
    <property type="nucleotide sequence ID" value="NZ_CP029346.1"/>
</dbReference>
<protein>
    <recommendedName>
        <fullName evidence="7">BlaI/MecI/CopY family transcriptional regulator</fullName>
    </recommendedName>
</protein>
<dbReference type="AlphaFoldDB" id="A0A2S2DYN8"/>
<organism evidence="5 6">
    <name type="scientific">Aquirufa nivalisilvae</name>
    <dbReference type="NCBI Taxonomy" id="2516557"/>
    <lineage>
        <taxon>Bacteria</taxon>
        <taxon>Pseudomonadati</taxon>
        <taxon>Bacteroidota</taxon>
        <taxon>Cytophagia</taxon>
        <taxon>Cytophagales</taxon>
        <taxon>Flectobacillaceae</taxon>
        <taxon>Aquirufa</taxon>
    </lineage>
</organism>
<name>A0A2S2DYN8_9BACT</name>
<evidence type="ECO:0000313" key="5">
    <source>
        <dbReference type="EMBL" id="AWL10443.1"/>
    </source>
</evidence>
<dbReference type="Proteomes" id="UP000245468">
    <property type="component" value="Chromosome"/>
</dbReference>
<evidence type="ECO:0000256" key="1">
    <source>
        <dbReference type="ARBA" id="ARBA00011046"/>
    </source>
</evidence>
<evidence type="ECO:0000313" key="6">
    <source>
        <dbReference type="Proteomes" id="UP000245468"/>
    </source>
</evidence>
<dbReference type="KEGG" id="psez:HME7025_02603"/>
<keyword evidence="6" id="KW-1185">Reference proteome</keyword>
<comment type="similarity">
    <text evidence="1">Belongs to the BlaI transcriptional regulatory family.</text>
</comment>
<gene>
    <name evidence="5" type="ORF">HME7025_02603</name>
</gene>
<dbReference type="GO" id="GO:0045892">
    <property type="term" value="P:negative regulation of DNA-templated transcription"/>
    <property type="evidence" value="ECO:0007669"/>
    <property type="project" value="InterPro"/>
</dbReference>
<accession>A0A2S2DYN8</accession>
<evidence type="ECO:0000256" key="4">
    <source>
        <dbReference type="ARBA" id="ARBA00023163"/>
    </source>
</evidence>
<dbReference type="PIRSF" id="PIRSF019455">
    <property type="entry name" value="CopR_AtkY"/>
    <property type="match status" value="1"/>
</dbReference>
<dbReference type="Pfam" id="PF03965">
    <property type="entry name" value="Penicillinase_R"/>
    <property type="match status" value="1"/>
</dbReference>
<dbReference type="SUPFAM" id="SSF46785">
    <property type="entry name" value="Winged helix' DNA-binding domain"/>
    <property type="match status" value="1"/>
</dbReference>
<dbReference type="InterPro" id="IPR036390">
    <property type="entry name" value="WH_DNA-bd_sf"/>
</dbReference>
<dbReference type="InterPro" id="IPR005650">
    <property type="entry name" value="BlaI_family"/>
</dbReference>
<evidence type="ECO:0008006" key="7">
    <source>
        <dbReference type="Google" id="ProtNLM"/>
    </source>
</evidence>
<evidence type="ECO:0000256" key="3">
    <source>
        <dbReference type="ARBA" id="ARBA00023125"/>
    </source>
</evidence>
<keyword evidence="4" id="KW-0804">Transcription</keyword>
<evidence type="ECO:0000256" key="2">
    <source>
        <dbReference type="ARBA" id="ARBA00023015"/>
    </source>
</evidence>